<dbReference type="InterPro" id="IPR001763">
    <property type="entry name" value="Rhodanese-like_dom"/>
</dbReference>
<dbReference type="Proteomes" id="UP000515908">
    <property type="component" value="Chromosome 09"/>
</dbReference>
<evidence type="ECO:0000259" key="2">
    <source>
        <dbReference type="PROSITE" id="PS50206"/>
    </source>
</evidence>
<dbReference type="EMBL" id="LR877153">
    <property type="protein sequence ID" value="CAD2217754.1"/>
    <property type="molecule type" value="Genomic_DNA"/>
</dbReference>
<organism evidence="3 4">
    <name type="scientific">Angomonas deanei</name>
    <dbReference type="NCBI Taxonomy" id="59799"/>
    <lineage>
        <taxon>Eukaryota</taxon>
        <taxon>Discoba</taxon>
        <taxon>Euglenozoa</taxon>
        <taxon>Kinetoplastea</taxon>
        <taxon>Metakinetoplastina</taxon>
        <taxon>Trypanosomatida</taxon>
        <taxon>Trypanosomatidae</taxon>
        <taxon>Strigomonadinae</taxon>
        <taxon>Angomonas</taxon>
    </lineage>
</organism>
<keyword evidence="1" id="KW-1133">Transmembrane helix</keyword>
<dbReference type="OrthoDB" id="566238at2759"/>
<dbReference type="VEuPathDB" id="TriTrypDB:ADEAN_000523400"/>
<dbReference type="PROSITE" id="PS50206">
    <property type="entry name" value="RHODANESE_3"/>
    <property type="match status" value="1"/>
</dbReference>
<dbReference type="InterPro" id="IPR036873">
    <property type="entry name" value="Rhodanese-like_dom_sf"/>
</dbReference>
<keyword evidence="1" id="KW-0812">Transmembrane</keyword>
<proteinExistence type="predicted"/>
<evidence type="ECO:0000313" key="4">
    <source>
        <dbReference type="Proteomes" id="UP000515908"/>
    </source>
</evidence>
<feature type="domain" description="Rhodanese" evidence="2">
    <location>
        <begin position="69"/>
        <end position="124"/>
    </location>
</feature>
<protein>
    <submittedName>
        <fullName evidence="3">Rhodanese-like domain containing protein, putative</fullName>
    </submittedName>
</protein>
<keyword evidence="4" id="KW-1185">Reference proteome</keyword>
<dbReference type="Gene3D" id="3.40.250.10">
    <property type="entry name" value="Rhodanese-like domain"/>
    <property type="match status" value="1"/>
</dbReference>
<feature type="transmembrane region" description="Helical" evidence="1">
    <location>
        <begin position="6"/>
        <end position="28"/>
    </location>
</feature>
<dbReference type="SUPFAM" id="SSF52821">
    <property type="entry name" value="Rhodanese/Cell cycle control phosphatase"/>
    <property type="match status" value="1"/>
</dbReference>
<accession>S9VHI6</accession>
<dbReference type="AlphaFoldDB" id="S9VHI6"/>
<name>S9VHI6_9TRYP</name>
<reference evidence="3 4" key="1">
    <citation type="submission" date="2020-08" db="EMBL/GenBank/DDBJ databases">
        <authorList>
            <person name="Newling K."/>
            <person name="Davey J."/>
            <person name="Forrester S."/>
        </authorList>
    </citation>
    <scope>NUCLEOTIDE SEQUENCE [LARGE SCALE GENOMIC DNA]</scope>
    <source>
        <strain evidence="4">Crithidia deanei Carvalho (ATCC PRA-265)</strain>
    </source>
</reference>
<gene>
    <name evidence="3" type="ORF">ADEAN_000523400</name>
</gene>
<dbReference type="Pfam" id="PF00581">
    <property type="entry name" value="Rhodanese"/>
    <property type="match status" value="1"/>
</dbReference>
<sequence length="171" mass="19371">MCDVCTLYLSLVPFLFYRSIYYYYYYYIIHSNMAGKRMSLSAEALQLTPQPEEVNAEDLHTLIAQLGAPDAPLLVVDVRSAEEFKKKNIAGSINQPFQELPYAELVERFHTLVQKSPNALIVFVSVESPDLDDLAAREFIEVHSKTLHCPPPAKSVRVLLGGLSHYFSLYP</sequence>
<evidence type="ECO:0000313" key="3">
    <source>
        <dbReference type="EMBL" id="CAD2217754.1"/>
    </source>
</evidence>
<dbReference type="CDD" id="cd00158">
    <property type="entry name" value="RHOD"/>
    <property type="match status" value="1"/>
</dbReference>
<keyword evidence="1" id="KW-0472">Membrane</keyword>
<evidence type="ECO:0000256" key="1">
    <source>
        <dbReference type="SAM" id="Phobius"/>
    </source>
</evidence>